<gene>
    <name evidence="2" type="ORF">SPHA_18689</name>
</gene>
<evidence type="ECO:0000313" key="3">
    <source>
        <dbReference type="Proteomes" id="UP000597762"/>
    </source>
</evidence>
<feature type="transmembrane region" description="Helical" evidence="1">
    <location>
        <begin position="72"/>
        <end position="91"/>
    </location>
</feature>
<name>A0A812BHE8_ACAPH</name>
<dbReference type="Proteomes" id="UP000597762">
    <property type="component" value="Unassembled WGS sequence"/>
</dbReference>
<proteinExistence type="predicted"/>
<evidence type="ECO:0000313" key="2">
    <source>
        <dbReference type="EMBL" id="CAE1232749.1"/>
    </source>
</evidence>
<keyword evidence="3" id="KW-1185">Reference proteome</keyword>
<reference evidence="2" key="1">
    <citation type="submission" date="2021-01" db="EMBL/GenBank/DDBJ databases">
        <authorList>
            <person name="Li R."/>
            <person name="Bekaert M."/>
        </authorList>
    </citation>
    <scope>NUCLEOTIDE SEQUENCE</scope>
    <source>
        <strain evidence="2">Farmed</strain>
    </source>
</reference>
<feature type="transmembrane region" description="Helical" evidence="1">
    <location>
        <begin position="152"/>
        <end position="173"/>
    </location>
</feature>
<accession>A0A812BHE8</accession>
<comment type="caution">
    <text evidence="2">The sequence shown here is derived from an EMBL/GenBank/DDBJ whole genome shotgun (WGS) entry which is preliminary data.</text>
</comment>
<keyword evidence="1" id="KW-0812">Transmembrane</keyword>
<sequence length="290" mass="32743">MFYQISIYFILTPKTDISEELTNDLNVKQIINVITSFVFPFLLFSYCSPFSSPTLSSSFIFLIFSPLHPPSSFSHLLLFLSSLLILPYLFSSSPPLSLLPSHSSLSLFLIFPSFSPPFSFSFISSSPIFLLPSPPPPSLFCHLLSSHPNPSLFSHLPLFLSSLLIHLHLFFLISPSFSPPFSSSSISFSHLFLLPYLSSTLFLIFPHSLLPSQVFFSSSFSLLPSRFPSFPLFLTPISFFSIDFCIVSIELFSTHFLKYSFSMAFHSFLPLPHFTAFLKPTPFSLHPLYP</sequence>
<protein>
    <submittedName>
        <fullName evidence="2">Uncharacterized protein</fullName>
    </submittedName>
</protein>
<feature type="transmembrane region" description="Helical" evidence="1">
    <location>
        <begin position="103"/>
        <end position="132"/>
    </location>
</feature>
<organism evidence="2 3">
    <name type="scientific">Acanthosepion pharaonis</name>
    <name type="common">Pharaoh cuttlefish</name>
    <name type="synonym">Sepia pharaonis</name>
    <dbReference type="NCBI Taxonomy" id="158019"/>
    <lineage>
        <taxon>Eukaryota</taxon>
        <taxon>Metazoa</taxon>
        <taxon>Spiralia</taxon>
        <taxon>Lophotrochozoa</taxon>
        <taxon>Mollusca</taxon>
        <taxon>Cephalopoda</taxon>
        <taxon>Coleoidea</taxon>
        <taxon>Decapodiformes</taxon>
        <taxon>Sepiida</taxon>
        <taxon>Sepiina</taxon>
        <taxon>Sepiidae</taxon>
        <taxon>Acanthosepion</taxon>
    </lineage>
</organism>
<dbReference type="EMBL" id="CAHIKZ030000674">
    <property type="protein sequence ID" value="CAE1232749.1"/>
    <property type="molecule type" value="Genomic_DNA"/>
</dbReference>
<keyword evidence="1" id="KW-1133">Transmembrane helix</keyword>
<feature type="transmembrane region" description="Helical" evidence="1">
    <location>
        <begin position="185"/>
        <end position="210"/>
    </location>
</feature>
<feature type="transmembrane region" description="Helical" evidence="1">
    <location>
        <begin position="30"/>
        <end position="52"/>
    </location>
</feature>
<evidence type="ECO:0000256" key="1">
    <source>
        <dbReference type="SAM" id="Phobius"/>
    </source>
</evidence>
<keyword evidence="1" id="KW-0472">Membrane</keyword>
<dbReference type="AlphaFoldDB" id="A0A812BHE8"/>
<feature type="transmembrane region" description="Helical" evidence="1">
    <location>
        <begin position="230"/>
        <end position="253"/>
    </location>
</feature>